<dbReference type="PANTHER" id="PTHR45931:SF3">
    <property type="entry name" value="RING ZINC FINGER-CONTAINING PROTEIN"/>
    <property type="match status" value="1"/>
</dbReference>
<dbReference type="EMBL" id="JAULSW010000002">
    <property type="protein sequence ID" value="KAK3391084.1"/>
    <property type="molecule type" value="Genomic_DNA"/>
</dbReference>
<dbReference type="InterPro" id="IPR001841">
    <property type="entry name" value="Znf_RING"/>
</dbReference>
<feature type="region of interest" description="Disordered" evidence="9">
    <location>
        <begin position="147"/>
        <end position="168"/>
    </location>
</feature>
<dbReference type="Proteomes" id="UP001285441">
    <property type="component" value="Unassembled WGS sequence"/>
</dbReference>
<evidence type="ECO:0000256" key="7">
    <source>
        <dbReference type="ARBA" id="ARBA00022833"/>
    </source>
</evidence>
<gene>
    <name evidence="11" type="ORF">B0H63DRAFT_131590</name>
</gene>
<dbReference type="PROSITE" id="PS50089">
    <property type="entry name" value="ZF_RING_2"/>
    <property type="match status" value="1"/>
</dbReference>
<feature type="compositionally biased region" description="Polar residues" evidence="9">
    <location>
        <begin position="479"/>
        <end position="499"/>
    </location>
</feature>
<evidence type="ECO:0000256" key="8">
    <source>
        <dbReference type="PROSITE-ProRule" id="PRU00175"/>
    </source>
</evidence>
<comment type="caution">
    <text evidence="11">The sequence shown here is derived from an EMBL/GenBank/DDBJ whole genome shotgun (WGS) entry which is preliminary data.</text>
</comment>
<dbReference type="AlphaFoldDB" id="A0AAE0P0N2"/>
<feature type="region of interest" description="Disordered" evidence="9">
    <location>
        <begin position="58"/>
        <end position="124"/>
    </location>
</feature>
<dbReference type="GO" id="GO:0005634">
    <property type="term" value="C:nucleus"/>
    <property type="evidence" value="ECO:0007669"/>
    <property type="project" value="TreeGrafter"/>
</dbReference>
<dbReference type="GO" id="GO:0061630">
    <property type="term" value="F:ubiquitin protein ligase activity"/>
    <property type="evidence" value="ECO:0007669"/>
    <property type="project" value="UniProtKB-EC"/>
</dbReference>
<reference evidence="11" key="2">
    <citation type="submission" date="2023-06" db="EMBL/GenBank/DDBJ databases">
        <authorList>
            <consortium name="Lawrence Berkeley National Laboratory"/>
            <person name="Haridas S."/>
            <person name="Hensen N."/>
            <person name="Bonometti L."/>
            <person name="Westerberg I."/>
            <person name="Brannstrom I.O."/>
            <person name="Guillou S."/>
            <person name="Cros-Aarteil S."/>
            <person name="Calhoun S."/>
            <person name="Kuo A."/>
            <person name="Mondo S."/>
            <person name="Pangilinan J."/>
            <person name="Riley R."/>
            <person name="LaButti K."/>
            <person name="Andreopoulos B."/>
            <person name="Lipzen A."/>
            <person name="Chen C."/>
            <person name="Yanf M."/>
            <person name="Daum C."/>
            <person name="Ng V."/>
            <person name="Clum A."/>
            <person name="Steindorff A."/>
            <person name="Ohm R."/>
            <person name="Martin F."/>
            <person name="Silar P."/>
            <person name="Natvig D."/>
            <person name="Lalanne C."/>
            <person name="Gautier V."/>
            <person name="Ament-velasquez S.L."/>
            <person name="Kruys A."/>
            <person name="Hutchinson M.I."/>
            <person name="Powell A.J."/>
            <person name="Barry K."/>
            <person name="Miller A.N."/>
            <person name="Grigoriev I.V."/>
            <person name="Debuchy R."/>
            <person name="Gladieux P."/>
            <person name="Thoren M.H."/>
            <person name="Johannesson H."/>
        </authorList>
    </citation>
    <scope>NUCLEOTIDE SEQUENCE</scope>
    <source>
        <strain evidence="11">CBS 232.78</strain>
    </source>
</reference>
<feature type="compositionally biased region" description="Low complexity" evidence="9">
    <location>
        <begin position="425"/>
        <end position="439"/>
    </location>
</feature>
<dbReference type="PANTHER" id="PTHR45931">
    <property type="entry name" value="SI:CH211-59O9.10"/>
    <property type="match status" value="1"/>
</dbReference>
<dbReference type="GO" id="GO:0016567">
    <property type="term" value="P:protein ubiquitination"/>
    <property type="evidence" value="ECO:0007669"/>
    <property type="project" value="UniProtKB-ARBA"/>
</dbReference>
<reference evidence="11" key="1">
    <citation type="journal article" date="2023" name="Mol. Phylogenet. Evol.">
        <title>Genome-scale phylogeny and comparative genomics of the fungal order Sordariales.</title>
        <authorList>
            <person name="Hensen N."/>
            <person name="Bonometti L."/>
            <person name="Westerberg I."/>
            <person name="Brannstrom I.O."/>
            <person name="Guillou S."/>
            <person name="Cros-Aarteil S."/>
            <person name="Calhoun S."/>
            <person name="Haridas S."/>
            <person name="Kuo A."/>
            <person name="Mondo S."/>
            <person name="Pangilinan J."/>
            <person name="Riley R."/>
            <person name="LaButti K."/>
            <person name="Andreopoulos B."/>
            <person name="Lipzen A."/>
            <person name="Chen C."/>
            <person name="Yan M."/>
            <person name="Daum C."/>
            <person name="Ng V."/>
            <person name="Clum A."/>
            <person name="Steindorff A."/>
            <person name="Ohm R.A."/>
            <person name="Martin F."/>
            <person name="Silar P."/>
            <person name="Natvig D.O."/>
            <person name="Lalanne C."/>
            <person name="Gautier V."/>
            <person name="Ament-Velasquez S.L."/>
            <person name="Kruys A."/>
            <person name="Hutchinson M.I."/>
            <person name="Powell A.J."/>
            <person name="Barry K."/>
            <person name="Miller A.N."/>
            <person name="Grigoriev I.V."/>
            <person name="Debuchy R."/>
            <person name="Gladieux P."/>
            <person name="Hiltunen Thoren M."/>
            <person name="Johannesson H."/>
        </authorList>
    </citation>
    <scope>NUCLEOTIDE SEQUENCE</scope>
    <source>
        <strain evidence="11">CBS 232.78</strain>
    </source>
</reference>
<keyword evidence="3" id="KW-0808">Transferase</keyword>
<feature type="region of interest" description="Disordered" evidence="9">
    <location>
        <begin position="460"/>
        <end position="580"/>
    </location>
</feature>
<evidence type="ECO:0000259" key="10">
    <source>
        <dbReference type="PROSITE" id="PS50089"/>
    </source>
</evidence>
<name>A0AAE0P0N2_9PEZI</name>
<evidence type="ECO:0000313" key="11">
    <source>
        <dbReference type="EMBL" id="KAK3391084.1"/>
    </source>
</evidence>
<feature type="domain" description="RING-type" evidence="10">
    <location>
        <begin position="342"/>
        <end position="383"/>
    </location>
</feature>
<dbReference type="Pfam" id="PF13639">
    <property type="entry name" value="zf-RING_2"/>
    <property type="match status" value="1"/>
</dbReference>
<organism evidence="11 12">
    <name type="scientific">Podospora didyma</name>
    <dbReference type="NCBI Taxonomy" id="330526"/>
    <lineage>
        <taxon>Eukaryota</taxon>
        <taxon>Fungi</taxon>
        <taxon>Dikarya</taxon>
        <taxon>Ascomycota</taxon>
        <taxon>Pezizomycotina</taxon>
        <taxon>Sordariomycetes</taxon>
        <taxon>Sordariomycetidae</taxon>
        <taxon>Sordariales</taxon>
        <taxon>Podosporaceae</taxon>
        <taxon>Podospora</taxon>
    </lineage>
</organism>
<dbReference type="SUPFAM" id="SSF57850">
    <property type="entry name" value="RING/U-box"/>
    <property type="match status" value="1"/>
</dbReference>
<evidence type="ECO:0000256" key="1">
    <source>
        <dbReference type="ARBA" id="ARBA00000900"/>
    </source>
</evidence>
<accession>A0AAE0P0N2</accession>
<dbReference type="GO" id="GO:0008270">
    <property type="term" value="F:zinc ion binding"/>
    <property type="evidence" value="ECO:0007669"/>
    <property type="project" value="UniProtKB-KW"/>
</dbReference>
<dbReference type="Gene3D" id="3.30.40.10">
    <property type="entry name" value="Zinc/RING finger domain, C3HC4 (zinc finger)"/>
    <property type="match status" value="1"/>
</dbReference>
<evidence type="ECO:0000256" key="9">
    <source>
        <dbReference type="SAM" id="MobiDB-lite"/>
    </source>
</evidence>
<dbReference type="InterPro" id="IPR013083">
    <property type="entry name" value="Znf_RING/FYVE/PHD"/>
</dbReference>
<evidence type="ECO:0000256" key="4">
    <source>
        <dbReference type="ARBA" id="ARBA00022723"/>
    </source>
</evidence>
<dbReference type="InterPro" id="IPR051834">
    <property type="entry name" value="RING_finger_E3_ligase"/>
</dbReference>
<keyword evidence="4" id="KW-0479">Metal-binding</keyword>
<feature type="compositionally biased region" description="Polar residues" evidence="9">
    <location>
        <begin position="409"/>
        <end position="420"/>
    </location>
</feature>
<evidence type="ECO:0000256" key="2">
    <source>
        <dbReference type="ARBA" id="ARBA00012483"/>
    </source>
</evidence>
<proteinExistence type="predicted"/>
<comment type="catalytic activity">
    <reaction evidence="1">
        <text>S-ubiquitinyl-[E2 ubiquitin-conjugating enzyme]-L-cysteine + [acceptor protein]-L-lysine = [E2 ubiquitin-conjugating enzyme]-L-cysteine + N(6)-ubiquitinyl-[acceptor protein]-L-lysine.</text>
        <dbReference type="EC" id="2.3.2.27"/>
    </reaction>
</comment>
<keyword evidence="7" id="KW-0862">Zinc</keyword>
<evidence type="ECO:0000256" key="5">
    <source>
        <dbReference type="ARBA" id="ARBA00022771"/>
    </source>
</evidence>
<feature type="region of interest" description="Disordered" evidence="9">
    <location>
        <begin position="390"/>
        <end position="442"/>
    </location>
</feature>
<sequence>MASFGSRPRPNLGRGHLDATASREVVFCHNPDCQHEWYRDEHSSLQCPECGGDFTEIIDPSHDPRQVSTPPPLDFSSFAFSPRPRGPASDSDPGEGDIEDHLQPGQRGSMPRRPVRPGAGLSDNNDTFLRFTEMLMSDLGAARLGRRPDLQSQFPPSPGGHDHHYDHDHDHDDFHFSALPRVQQRTVFRSSGPIHVGSASFTITTATGPASQDDPLNFGGLFNNLMNPLLGPNGGDANRQAGAAGAGAADAGAAGAGGGPAAGPLGPMNILHELLFSLINPESRVHGDAVYSQEALDRIITGLMEANPLSNAAPPASQSAIDKLETKHVDIEMLGPEGKAECTICMDELNIGEAVLSLPCKHWFHGECVKLWLKQHNTCPICRAPIGDNDERQRSNARQQPHQQQQPQNAETSAAASLNSPFDPAGPFGAASSFSSAPPRAVRQTQILEDRLNTLRNLADVRQRGPSSGPPPGPRPQSLSRRNSLSPSTPRTYSISEHASLTRVRSPVAETSSDNRDSWVSGRFGSSSSRRRQGSQDRDSRESRDSRDSRDGQSSGHGPLSWLRNLGRGSGHNSERDRRR</sequence>
<dbReference type="EC" id="2.3.2.27" evidence="2"/>
<dbReference type="FunFam" id="3.30.40.10:FF:000127">
    <property type="entry name" value="E3 ubiquitin-protein ligase RNF181"/>
    <property type="match status" value="1"/>
</dbReference>
<protein>
    <recommendedName>
        <fullName evidence="2">RING-type E3 ubiquitin transferase</fullName>
        <ecNumber evidence="2">2.3.2.27</ecNumber>
    </recommendedName>
</protein>
<feature type="compositionally biased region" description="Basic and acidic residues" evidence="9">
    <location>
        <begin position="534"/>
        <end position="551"/>
    </location>
</feature>
<feature type="compositionally biased region" description="Low complexity" evidence="9">
    <location>
        <begin position="399"/>
        <end position="408"/>
    </location>
</feature>
<keyword evidence="5 8" id="KW-0863">Zinc-finger</keyword>
<evidence type="ECO:0000256" key="6">
    <source>
        <dbReference type="ARBA" id="ARBA00022786"/>
    </source>
</evidence>
<evidence type="ECO:0000313" key="12">
    <source>
        <dbReference type="Proteomes" id="UP001285441"/>
    </source>
</evidence>
<dbReference type="GO" id="GO:0006511">
    <property type="term" value="P:ubiquitin-dependent protein catabolic process"/>
    <property type="evidence" value="ECO:0007669"/>
    <property type="project" value="TreeGrafter"/>
</dbReference>
<dbReference type="SMART" id="SM00184">
    <property type="entry name" value="RING"/>
    <property type="match status" value="1"/>
</dbReference>
<evidence type="ECO:0000256" key="3">
    <source>
        <dbReference type="ARBA" id="ARBA00022679"/>
    </source>
</evidence>
<keyword evidence="6" id="KW-0833">Ubl conjugation pathway</keyword>
<keyword evidence="12" id="KW-1185">Reference proteome</keyword>